<evidence type="ECO:0000313" key="2">
    <source>
        <dbReference type="Proteomes" id="UP000650533"/>
    </source>
</evidence>
<accession>A0A8H8T0U2</accession>
<dbReference type="KEGG" id="rsx:RhiXN_07043"/>
<dbReference type="Proteomes" id="UP000650533">
    <property type="component" value="Chromosome 13"/>
</dbReference>
<sequence>MSMLAKNTLSTATRFGRAITGGLSLTHTSAFTVAYFHYANFEGAKRLPDYIKTHPLFYQNLEKKIKEGKAFVQVKIGGSDQVDKHGFPAPEKREDDYYAVSATKDGWGPETSCFSNIFAPMSMESDLRDTVFGGVSDNILLKPGTRETFILCTSGIDQDVFLERLAKVGQKYRGIDFVKQGVKAEEILGELRSVISDLLGEFISAKIITEDYRADRMKKFDEQAGKMTNVIEVNRKEWIDLANGKLTNDEKLSWKTLMFKQTGYTAIGNGVNIDL</sequence>
<dbReference type="EMBL" id="CP059670">
    <property type="protein sequence ID" value="QRW25094.1"/>
    <property type="molecule type" value="Genomic_DNA"/>
</dbReference>
<organism evidence="1 2">
    <name type="scientific">Rhizoctonia solani</name>
    <dbReference type="NCBI Taxonomy" id="456999"/>
    <lineage>
        <taxon>Eukaryota</taxon>
        <taxon>Fungi</taxon>
        <taxon>Dikarya</taxon>
        <taxon>Basidiomycota</taxon>
        <taxon>Agaricomycotina</taxon>
        <taxon>Agaricomycetes</taxon>
        <taxon>Cantharellales</taxon>
        <taxon>Ceratobasidiaceae</taxon>
        <taxon>Rhizoctonia</taxon>
    </lineage>
</organism>
<proteinExistence type="predicted"/>
<name>A0A8H8T0U2_9AGAM</name>
<dbReference type="RefSeq" id="XP_043185331.1">
    <property type="nucleotide sequence ID" value="XM_043326859.1"/>
</dbReference>
<dbReference type="GeneID" id="67029322"/>
<protein>
    <submittedName>
        <fullName evidence="1">Uncharacterized protein</fullName>
    </submittedName>
</protein>
<dbReference type="AlphaFoldDB" id="A0A8H8T0U2"/>
<reference evidence="1" key="1">
    <citation type="submission" date="2020-05" db="EMBL/GenBank/DDBJ databases">
        <title>Evolutionary and genomic comparisons of hybrid uninucleate and nonhybrid Rhizoctonia fungi.</title>
        <authorList>
            <person name="Li C."/>
            <person name="Chen X."/>
        </authorList>
    </citation>
    <scope>NUCLEOTIDE SEQUENCE</scope>
    <source>
        <strain evidence="1">AG-1 IA</strain>
    </source>
</reference>
<evidence type="ECO:0000313" key="1">
    <source>
        <dbReference type="EMBL" id="QRW25094.1"/>
    </source>
</evidence>
<gene>
    <name evidence="1" type="ORF">RhiXN_07043</name>
</gene>